<dbReference type="Proteomes" id="UP000053660">
    <property type="component" value="Unassembled WGS sequence"/>
</dbReference>
<dbReference type="EMBL" id="KN612686">
    <property type="protein sequence ID" value="KHJ75500.1"/>
    <property type="molecule type" value="Genomic_DNA"/>
</dbReference>
<protein>
    <submittedName>
        <fullName evidence="2">Uncharacterized protein</fullName>
    </submittedName>
</protein>
<dbReference type="AlphaFoldDB" id="A0A0B1RWR2"/>
<feature type="compositionally biased region" description="Polar residues" evidence="1">
    <location>
        <begin position="61"/>
        <end position="71"/>
    </location>
</feature>
<feature type="region of interest" description="Disordered" evidence="1">
    <location>
        <begin position="52"/>
        <end position="71"/>
    </location>
</feature>
<evidence type="ECO:0000313" key="3">
    <source>
        <dbReference type="Proteomes" id="UP000053660"/>
    </source>
</evidence>
<sequence length="71" mass="8379">MEEEHSLTAENAELIEKLQETSLKHKKEMDEIIEQNNLDREDWDHERQQAGFSLLKRKSSPPESSQVQLFV</sequence>
<organism evidence="2 3">
    <name type="scientific">Oesophagostomum dentatum</name>
    <name type="common">Nodular worm</name>
    <dbReference type="NCBI Taxonomy" id="61180"/>
    <lineage>
        <taxon>Eukaryota</taxon>
        <taxon>Metazoa</taxon>
        <taxon>Ecdysozoa</taxon>
        <taxon>Nematoda</taxon>
        <taxon>Chromadorea</taxon>
        <taxon>Rhabditida</taxon>
        <taxon>Rhabditina</taxon>
        <taxon>Rhabditomorpha</taxon>
        <taxon>Strongyloidea</taxon>
        <taxon>Strongylidae</taxon>
        <taxon>Oesophagostomum</taxon>
    </lineage>
</organism>
<keyword evidence="3" id="KW-1185">Reference proteome</keyword>
<evidence type="ECO:0000313" key="2">
    <source>
        <dbReference type="EMBL" id="KHJ75500.1"/>
    </source>
</evidence>
<evidence type="ECO:0000256" key="1">
    <source>
        <dbReference type="SAM" id="MobiDB-lite"/>
    </source>
</evidence>
<reference evidence="2 3" key="1">
    <citation type="submission" date="2014-03" db="EMBL/GenBank/DDBJ databases">
        <title>Draft genome of the hookworm Oesophagostomum dentatum.</title>
        <authorList>
            <person name="Mitreva M."/>
        </authorList>
    </citation>
    <scope>NUCLEOTIDE SEQUENCE [LARGE SCALE GENOMIC DNA]</scope>
    <source>
        <strain evidence="2 3">OD-Hann</strain>
    </source>
</reference>
<dbReference type="OrthoDB" id="3549872at2759"/>
<name>A0A0B1RWR2_OESDE</name>
<accession>A0A0B1RWR2</accession>
<gene>
    <name evidence="2" type="ORF">OESDEN_24884</name>
</gene>
<proteinExistence type="predicted"/>